<evidence type="ECO:0000313" key="1">
    <source>
        <dbReference type="EMBL" id="PTX61013.1"/>
    </source>
</evidence>
<accession>A0A2T6BY61</accession>
<dbReference type="RefSeq" id="WP_108115130.1">
    <property type="nucleotide sequence ID" value="NZ_QBKT01000005.1"/>
</dbReference>
<dbReference type="OrthoDB" id="1151238at2"/>
<reference evidence="1 2" key="1">
    <citation type="submission" date="2018-04" db="EMBL/GenBank/DDBJ databases">
        <title>Genomic Encyclopedia of Archaeal and Bacterial Type Strains, Phase II (KMG-II): from individual species to whole genera.</title>
        <authorList>
            <person name="Goeker M."/>
        </authorList>
    </citation>
    <scope>NUCLEOTIDE SEQUENCE [LARGE SCALE GENOMIC DNA]</scope>
    <source>
        <strain evidence="1 2">DSM 25731</strain>
    </source>
</reference>
<sequence>MKNILVVLLLLPALAISQKIKIKKNKILFDNKEVAIIEDGDARNKYTFKYLSGEKAFDVAYKALSISSIQDHQYLEMTAVDGTKTEILYEILQTSFNTKKIIIRLLSEKYGLIDADGIDKQAVADFFAQERESISEKYMKIAAEAKLEADKRKQTVGRYKPYVKPNGTITFGGTRGTNIVGKVYYTASEKAYVITDLDGIRVATAQESNKIGSTAAVVKTYTDETFEFDEGSKTMFTSYFSRTFGQLFVEEMVGRGYVFGRQAKKYKSEFHKEKVKIAKENSVNLYGVPGSITDNKGTQYKGTVYVIFERLVLEPGQEVPGLHDMNSIDNYGKFISIRYENEKGRTRIKKFSAKDGISFTAVDEGVTKTFHGMKTKGNALKKFANASNFGFNNSYFYEEIYEENGSMVLIKPGEEGTYVIKVADEDVGFMIDNRSNEKLSKAMAKYLKNCKQLANDLKAGEFDVTNEENLKQIIQEYNDCGK</sequence>
<dbReference type="EMBL" id="QBKT01000005">
    <property type="protein sequence ID" value="PTX61013.1"/>
    <property type="molecule type" value="Genomic_DNA"/>
</dbReference>
<organism evidence="1 2">
    <name type="scientific">Kordia periserrulae</name>
    <dbReference type="NCBI Taxonomy" id="701523"/>
    <lineage>
        <taxon>Bacteria</taxon>
        <taxon>Pseudomonadati</taxon>
        <taxon>Bacteroidota</taxon>
        <taxon>Flavobacteriia</taxon>
        <taxon>Flavobacteriales</taxon>
        <taxon>Flavobacteriaceae</taxon>
        <taxon>Kordia</taxon>
    </lineage>
</organism>
<comment type="caution">
    <text evidence="1">The sequence shown here is derived from an EMBL/GenBank/DDBJ whole genome shotgun (WGS) entry which is preliminary data.</text>
</comment>
<evidence type="ECO:0008006" key="3">
    <source>
        <dbReference type="Google" id="ProtNLM"/>
    </source>
</evidence>
<dbReference type="AlphaFoldDB" id="A0A2T6BY61"/>
<dbReference type="Proteomes" id="UP000244090">
    <property type="component" value="Unassembled WGS sequence"/>
</dbReference>
<proteinExistence type="predicted"/>
<name>A0A2T6BY61_9FLAO</name>
<protein>
    <recommendedName>
        <fullName evidence="3">WG repeat protein</fullName>
    </recommendedName>
</protein>
<evidence type="ECO:0000313" key="2">
    <source>
        <dbReference type="Proteomes" id="UP000244090"/>
    </source>
</evidence>
<keyword evidence="2" id="KW-1185">Reference proteome</keyword>
<gene>
    <name evidence="1" type="ORF">C8N46_105169</name>
</gene>